<dbReference type="Proteomes" id="UP000059680">
    <property type="component" value="Chromosome 6"/>
</dbReference>
<evidence type="ECO:0000313" key="2">
    <source>
        <dbReference type="EMBL" id="BAS98201.1"/>
    </source>
</evidence>
<name>A0A0N7KM96_ORYSJ</name>
<reference evidence="2 3" key="3">
    <citation type="journal article" date="2013" name="Rice">
        <title>Improvement of the Oryza sativa Nipponbare reference genome using next generation sequence and optical map data.</title>
        <authorList>
            <person name="Kawahara Y."/>
            <person name="de la Bastide M."/>
            <person name="Hamilton J.P."/>
            <person name="Kanamori H."/>
            <person name="McCombie W.R."/>
            <person name="Ouyang S."/>
            <person name="Schwartz D.C."/>
            <person name="Tanaka T."/>
            <person name="Wu J."/>
            <person name="Zhou S."/>
            <person name="Childs K.L."/>
            <person name="Davidson R.M."/>
            <person name="Lin H."/>
            <person name="Quesada-Ocampo L."/>
            <person name="Vaillancourt B."/>
            <person name="Sakai H."/>
            <person name="Lee S.S."/>
            <person name="Kim J."/>
            <person name="Numa H."/>
            <person name="Itoh T."/>
            <person name="Buell C.R."/>
            <person name="Matsumoto T."/>
        </authorList>
    </citation>
    <scope>NUCLEOTIDE SEQUENCE [LARGE SCALE GENOMIC DNA]</scope>
    <source>
        <strain evidence="3">cv. Nipponbare</strain>
    </source>
</reference>
<feature type="non-terminal residue" evidence="2">
    <location>
        <position position="1"/>
    </location>
</feature>
<accession>A0A0N7KM96</accession>
<reference evidence="3" key="1">
    <citation type="journal article" date="2005" name="Nature">
        <title>The map-based sequence of the rice genome.</title>
        <authorList>
            <consortium name="International rice genome sequencing project (IRGSP)"/>
            <person name="Matsumoto T."/>
            <person name="Wu J."/>
            <person name="Kanamori H."/>
            <person name="Katayose Y."/>
            <person name="Fujisawa M."/>
            <person name="Namiki N."/>
            <person name="Mizuno H."/>
            <person name="Yamamoto K."/>
            <person name="Antonio B.A."/>
            <person name="Baba T."/>
            <person name="Sakata K."/>
            <person name="Nagamura Y."/>
            <person name="Aoki H."/>
            <person name="Arikawa K."/>
            <person name="Arita K."/>
            <person name="Bito T."/>
            <person name="Chiden Y."/>
            <person name="Fujitsuka N."/>
            <person name="Fukunaka R."/>
            <person name="Hamada M."/>
            <person name="Harada C."/>
            <person name="Hayashi A."/>
            <person name="Hijishita S."/>
            <person name="Honda M."/>
            <person name="Hosokawa S."/>
            <person name="Ichikawa Y."/>
            <person name="Idonuma A."/>
            <person name="Iijima M."/>
            <person name="Ikeda M."/>
            <person name="Ikeno M."/>
            <person name="Ito K."/>
            <person name="Ito S."/>
            <person name="Ito T."/>
            <person name="Ito Y."/>
            <person name="Ito Y."/>
            <person name="Iwabuchi A."/>
            <person name="Kamiya K."/>
            <person name="Karasawa W."/>
            <person name="Kurita K."/>
            <person name="Katagiri S."/>
            <person name="Kikuta A."/>
            <person name="Kobayashi H."/>
            <person name="Kobayashi N."/>
            <person name="Machita K."/>
            <person name="Maehara T."/>
            <person name="Masukawa M."/>
            <person name="Mizubayashi T."/>
            <person name="Mukai Y."/>
            <person name="Nagasaki H."/>
            <person name="Nagata Y."/>
            <person name="Naito S."/>
            <person name="Nakashima M."/>
            <person name="Nakama Y."/>
            <person name="Nakamichi Y."/>
            <person name="Nakamura M."/>
            <person name="Meguro A."/>
            <person name="Negishi M."/>
            <person name="Ohta I."/>
            <person name="Ohta T."/>
            <person name="Okamoto M."/>
            <person name="Ono N."/>
            <person name="Saji S."/>
            <person name="Sakaguchi M."/>
            <person name="Sakai K."/>
            <person name="Shibata M."/>
            <person name="Shimokawa T."/>
            <person name="Song J."/>
            <person name="Takazaki Y."/>
            <person name="Terasawa K."/>
            <person name="Tsugane M."/>
            <person name="Tsuji K."/>
            <person name="Ueda S."/>
            <person name="Waki K."/>
            <person name="Yamagata H."/>
            <person name="Yamamoto M."/>
            <person name="Yamamoto S."/>
            <person name="Yamane H."/>
            <person name="Yoshiki S."/>
            <person name="Yoshihara R."/>
            <person name="Yukawa K."/>
            <person name="Zhong H."/>
            <person name="Yano M."/>
            <person name="Yuan Q."/>
            <person name="Ouyang S."/>
            <person name="Liu J."/>
            <person name="Jones K.M."/>
            <person name="Gansberger K."/>
            <person name="Moffat K."/>
            <person name="Hill J."/>
            <person name="Bera J."/>
            <person name="Fadrosh D."/>
            <person name="Jin S."/>
            <person name="Johri S."/>
            <person name="Kim M."/>
            <person name="Overton L."/>
            <person name="Reardon M."/>
            <person name="Tsitrin T."/>
            <person name="Vuong H."/>
            <person name="Weaver B."/>
            <person name="Ciecko A."/>
            <person name="Tallon L."/>
            <person name="Jackson J."/>
            <person name="Pai G."/>
            <person name="Aken S.V."/>
            <person name="Utterback T."/>
            <person name="Reidmuller S."/>
            <person name="Feldblyum T."/>
            <person name="Hsiao J."/>
            <person name="Zismann V."/>
            <person name="Iobst S."/>
            <person name="de Vazeille A.R."/>
            <person name="Buell C.R."/>
            <person name="Ying K."/>
            <person name="Li Y."/>
            <person name="Lu T."/>
            <person name="Huang Y."/>
            <person name="Zhao Q."/>
            <person name="Feng Q."/>
            <person name="Zhang L."/>
            <person name="Zhu J."/>
            <person name="Weng Q."/>
            <person name="Mu J."/>
            <person name="Lu Y."/>
            <person name="Fan D."/>
            <person name="Liu Y."/>
            <person name="Guan J."/>
            <person name="Zhang Y."/>
            <person name="Yu S."/>
            <person name="Liu X."/>
            <person name="Zhang Y."/>
            <person name="Hong G."/>
            <person name="Han B."/>
            <person name="Choisne N."/>
            <person name="Demange N."/>
            <person name="Orjeda G."/>
            <person name="Samain S."/>
            <person name="Cattolico L."/>
            <person name="Pelletier E."/>
            <person name="Couloux A."/>
            <person name="Segurens B."/>
            <person name="Wincker P."/>
            <person name="D'Hont A."/>
            <person name="Scarpelli C."/>
            <person name="Weissenbach J."/>
            <person name="Salanoubat M."/>
            <person name="Quetier F."/>
            <person name="Yu Y."/>
            <person name="Kim H.R."/>
            <person name="Rambo T."/>
            <person name="Currie J."/>
            <person name="Collura K."/>
            <person name="Luo M."/>
            <person name="Yang T."/>
            <person name="Ammiraju J.S.S."/>
            <person name="Engler F."/>
            <person name="Soderlund C."/>
            <person name="Wing R.A."/>
            <person name="Palmer L.E."/>
            <person name="de la Bastide M."/>
            <person name="Spiegel L."/>
            <person name="Nascimento L."/>
            <person name="Zutavern T."/>
            <person name="O'Shaughnessy A."/>
            <person name="Dike S."/>
            <person name="Dedhia N."/>
            <person name="Preston R."/>
            <person name="Balija V."/>
            <person name="McCombie W.R."/>
            <person name="Chow T."/>
            <person name="Chen H."/>
            <person name="Chung M."/>
            <person name="Chen C."/>
            <person name="Shaw J."/>
            <person name="Wu H."/>
            <person name="Hsiao K."/>
            <person name="Chao Y."/>
            <person name="Chu M."/>
            <person name="Cheng C."/>
            <person name="Hour A."/>
            <person name="Lee P."/>
            <person name="Lin S."/>
            <person name="Lin Y."/>
            <person name="Liou J."/>
            <person name="Liu S."/>
            <person name="Hsing Y."/>
            <person name="Raghuvanshi S."/>
            <person name="Mohanty A."/>
            <person name="Bharti A.K."/>
            <person name="Gaur A."/>
            <person name="Gupta V."/>
            <person name="Kumar D."/>
            <person name="Ravi V."/>
            <person name="Vij S."/>
            <person name="Kapur A."/>
            <person name="Khurana P."/>
            <person name="Khurana P."/>
            <person name="Khurana J.P."/>
            <person name="Tyagi A.K."/>
            <person name="Gaikwad K."/>
            <person name="Singh A."/>
            <person name="Dalal V."/>
            <person name="Srivastava S."/>
            <person name="Dixit A."/>
            <person name="Pal A.K."/>
            <person name="Ghazi I.A."/>
            <person name="Yadav M."/>
            <person name="Pandit A."/>
            <person name="Bhargava A."/>
            <person name="Sureshbabu K."/>
            <person name="Batra K."/>
            <person name="Sharma T.R."/>
            <person name="Mohapatra T."/>
            <person name="Singh N.K."/>
            <person name="Messing J."/>
            <person name="Nelson A.B."/>
            <person name="Fuks G."/>
            <person name="Kavchok S."/>
            <person name="Keizer G."/>
            <person name="Linton E."/>
            <person name="Llaca V."/>
            <person name="Song R."/>
            <person name="Tanyolac B."/>
            <person name="Young S."/>
            <person name="Ho-Il K."/>
            <person name="Hahn J.H."/>
            <person name="Sangsakoo G."/>
            <person name="Vanavichit A."/>
            <person name="de Mattos Luiz.A.T."/>
            <person name="Zimmer P.D."/>
            <person name="Malone G."/>
            <person name="Dellagostin O."/>
            <person name="de Oliveira A.C."/>
            <person name="Bevan M."/>
            <person name="Bancroft I."/>
            <person name="Minx P."/>
            <person name="Cordum H."/>
            <person name="Wilson R."/>
            <person name="Cheng Z."/>
            <person name="Jin W."/>
            <person name="Jiang J."/>
            <person name="Leong S.A."/>
            <person name="Iwama H."/>
            <person name="Gojobori T."/>
            <person name="Itoh T."/>
            <person name="Niimura Y."/>
            <person name="Fujii Y."/>
            <person name="Habara T."/>
            <person name="Sakai H."/>
            <person name="Sato Y."/>
            <person name="Wilson G."/>
            <person name="Kumar K."/>
            <person name="McCouch S."/>
            <person name="Juretic N."/>
            <person name="Hoen D."/>
            <person name="Wright S."/>
            <person name="Bruskiewich R."/>
            <person name="Bureau T."/>
            <person name="Miyao A."/>
            <person name="Hirochika H."/>
            <person name="Nishikawa T."/>
            <person name="Kadowaki K."/>
            <person name="Sugiura M."/>
            <person name="Burr B."/>
            <person name="Sasaki T."/>
        </authorList>
    </citation>
    <scope>NUCLEOTIDE SEQUENCE [LARGE SCALE GENOMIC DNA]</scope>
    <source>
        <strain evidence="3">cv. Nipponbare</strain>
    </source>
</reference>
<evidence type="ECO:0000256" key="1">
    <source>
        <dbReference type="SAM" id="MobiDB-lite"/>
    </source>
</evidence>
<feature type="region of interest" description="Disordered" evidence="1">
    <location>
        <begin position="1"/>
        <end position="102"/>
    </location>
</feature>
<dbReference type="EMBL" id="AP014962">
    <property type="protein sequence ID" value="BAS98201.1"/>
    <property type="molecule type" value="Genomic_DNA"/>
</dbReference>
<feature type="compositionally biased region" description="Acidic residues" evidence="1">
    <location>
        <begin position="12"/>
        <end position="22"/>
    </location>
</feature>
<feature type="compositionally biased region" description="Basic and acidic residues" evidence="1">
    <location>
        <begin position="79"/>
        <end position="94"/>
    </location>
</feature>
<feature type="non-terminal residue" evidence="2">
    <location>
        <position position="102"/>
    </location>
</feature>
<dbReference type="InParanoid" id="A0A0N7KM96"/>
<feature type="compositionally biased region" description="Basic and acidic residues" evidence="1">
    <location>
        <begin position="1"/>
        <end position="11"/>
    </location>
</feature>
<evidence type="ECO:0000313" key="3">
    <source>
        <dbReference type="Proteomes" id="UP000059680"/>
    </source>
</evidence>
<gene>
    <name evidence="2" type="ordered locus">Os06g0552800</name>
    <name evidence="2" type="ORF">OSNPB_060552800</name>
</gene>
<protein>
    <submittedName>
        <fullName evidence="2">Os06g0552800 protein</fullName>
    </submittedName>
</protein>
<sequence length="102" mass="11261">LVIGGDSHDDEHEVEGDDELDDERLRVGAARQRGRHGRVPAAEHEPQHHARRRGGGRLRQRVRGRAPPREAAGDGEAEGDGRVEVRAGDVADGVHHRHDRRA</sequence>
<dbReference type="AlphaFoldDB" id="A0A0N7KM96"/>
<reference evidence="2 3" key="2">
    <citation type="journal article" date="2013" name="Plant Cell Physiol.">
        <title>Rice Annotation Project Database (RAP-DB): an integrative and interactive database for rice genomics.</title>
        <authorList>
            <person name="Sakai H."/>
            <person name="Lee S.S."/>
            <person name="Tanaka T."/>
            <person name="Numa H."/>
            <person name="Kim J."/>
            <person name="Kawahara Y."/>
            <person name="Wakimoto H."/>
            <person name="Yang C.C."/>
            <person name="Iwamoto M."/>
            <person name="Abe T."/>
            <person name="Yamada Y."/>
            <person name="Muto A."/>
            <person name="Inokuchi H."/>
            <person name="Ikemura T."/>
            <person name="Matsumoto T."/>
            <person name="Sasaki T."/>
            <person name="Itoh T."/>
        </authorList>
    </citation>
    <scope>NUCLEOTIDE SEQUENCE [LARGE SCALE GENOMIC DNA]</scope>
    <source>
        <strain evidence="3">cv. Nipponbare</strain>
    </source>
</reference>
<feature type="compositionally biased region" description="Basic residues" evidence="1">
    <location>
        <begin position="49"/>
        <end position="66"/>
    </location>
</feature>
<dbReference type="PaxDb" id="39947-A0A0N7KM96"/>
<keyword evidence="3" id="KW-1185">Reference proteome</keyword>
<organism evidence="2 3">
    <name type="scientific">Oryza sativa subsp. japonica</name>
    <name type="common">Rice</name>
    <dbReference type="NCBI Taxonomy" id="39947"/>
    <lineage>
        <taxon>Eukaryota</taxon>
        <taxon>Viridiplantae</taxon>
        <taxon>Streptophyta</taxon>
        <taxon>Embryophyta</taxon>
        <taxon>Tracheophyta</taxon>
        <taxon>Spermatophyta</taxon>
        <taxon>Magnoliopsida</taxon>
        <taxon>Liliopsida</taxon>
        <taxon>Poales</taxon>
        <taxon>Poaceae</taxon>
        <taxon>BOP clade</taxon>
        <taxon>Oryzoideae</taxon>
        <taxon>Oryzeae</taxon>
        <taxon>Oryzinae</taxon>
        <taxon>Oryza</taxon>
        <taxon>Oryza sativa</taxon>
    </lineage>
</organism>
<proteinExistence type="predicted"/>